<accession>A0A9D0ZA91</accession>
<dbReference type="Proteomes" id="UP000886887">
    <property type="component" value="Unassembled WGS sequence"/>
</dbReference>
<dbReference type="InterPro" id="IPR029039">
    <property type="entry name" value="Flavoprotein-like_sf"/>
</dbReference>
<organism evidence="2 3">
    <name type="scientific">Candidatus Onthenecus intestinigallinarum</name>
    <dbReference type="NCBI Taxonomy" id="2840875"/>
    <lineage>
        <taxon>Bacteria</taxon>
        <taxon>Bacillati</taxon>
        <taxon>Bacillota</taxon>
        <taxon>Clostridia</taxon>
        <taxon>Eubacteriales</taxon>
        <taxon>Candidatus Onthenecus</taxon>
    </lineage>
</organism>
<dbReference type="PANTHER" id="PTHR38030">
    <property type="entry name" value="PROTOPORPHYRINOGEN IX DEHYDROGENASE [MENAQUINONE]"/>
    <property type="match status" value="1"/>
</dbReference>
<feature type="domain" description="Flavodoxin" evidence="1">
    <location>
        <begin position="5"/>
        <end position="89"/>
    </location>
</feature>
<proteinExistence type="predicted"/>
<comment type="caution">
    <text evidence="2">The sequence shown here is derived from an EMBL/GenBank/DDBJ whole genome shotgun (WGS) entry which is preliminary data.</text>
</comment>
<dbReference type="AlphaFoldDB" id="A0A9D0ZA91"/>
<dbReference type="GO" id="GO:0010181">
    <property type="term" value="F:FMN binding"/>
    <property type="evidence" value="ECO:0007669"/>
    <property type="project" value="TreeGrafter"/>
</dbReference>
<dbReference type="InterPro" id="IPR052200">
    <property type="entry name" value="Protoporphyrinogen_IX_DH"/>
</dbReference>
<evidence type="ECO:0000259" key="1">
    <source>
        <dbReference type="Pfam" id="PF12724"/>
    </source>
</evidence>
<evidence type="ECO:0000313" key="2">
    <source>
        <dbReference type="EMBL" id="HIQ71858.1"/>
    </source>
</evidence>
<dbReference type="EMBL" id="DVFJ01000021">
    <property type="protein sequence ID" value="HIQ71858.1"/>
    <property type="molecule type" value="Genomic_DNA"/>
</dbReference>
<reference evidence="2" key="2">
    <citation type="journal article" date="2021" name="PeerJ">
        <title>Extensive microbial diversity within the chicken gut microbiome revealed by metagenomics and culture.</title>
        <authorList>
            <person name="Gilroy R."/>
            <person name="Ravi A."/>
            <person name="Getino M."/>
            <person name="Pursley I."/>
            <person name="Horton D.L."/>
            <person name="Alikhan N.F."/>
            <person name="Baker D."/>
            <person name="Gharbi K."/>
            <person name="Hall N."/>
            <person name="Watson M."/>
            <person name="Adriaenssens E.M."/>
            <person name="Foster-Nyarko E."/>
            <person name="Jarju S."/>
            <person name="Secka A."/>
            <person name="Antonio M."/>
            <person name="Oren A."/>
            <person name="Chaudhuri R.R."/>
            <person name="La Ragione R."/>
            <person name="Hildebrand F."/>
            <person name="Pallen M.J."/>
        </authorList>
    </citation>
    <scope>NUCLEOTIDE SEQUENCE</scope>
    <source>
        <strain evidence="2">ChiSxjej2B14-6234</strain>
    </source>
</reference>
<dbReference type="Pfam" id="PF12724">
    <property type="entry name" value="Flavodoxin_5"/>
    <property type="match status" value="1"/>
</dbReference>
<name>A0A9D0ZA91_9FIRM</name>
<dbReference type="PANTHER" id="PTHR38030:SF2">
    <property type="entry name" value="PROTOPORPHYRINOGEN IX DEHYDROGENASE [QUINONE]"/>
    <property type="match status" value="1"/>
</dbReference>
<dbReference type="GO" id="GO:0070819">
    <property type="term" value="F:menaquinone-dependent protoporphyrinogen oxidase activity"/>
    <property type="evidence" value="ECO:0007669"/>
    <property type="project" value="TreeGrafter"/>
</dbReference>
<dbReference type="SUPFAM" id="SSF52218">
    <property type="entry name" value="Flavoproteins"/>
    <property type="match status" value="1"/>
</dbReference>
<protein>
    <submittedName>
        <fullName evidence="2">Flavodoxin</fullName>
    </submittedName>
</protein>
<evidence type="ECO:0000313" key="3">
    <source>
        <dbReference type="Proteomes" id="UP000886887"/>
    </source>
</evidence>
<sequence>MKIAICYCSRHHGNTRKVVQAMAGECGADLFDLNEAQDVCLDGYDLIGLASGIYAFAFDPTVADLARRRLPEGKPVFFACTYGGAKGTGERAVAQIASERHCPVLGSFGCRGYNTFGPFGWFGGSGKGLPGEADLQRARAFVRDMCAACAQKRSKGE</sequence>
<dbReference type="Gene3D" id="3.40.50.360">
    <property type="match status" value="1"/>
</dbReference>
<reference evidence="2" key="1">
    <citation type="submission" date="2020-10" db="EMBL/GenBank/DDBJ databases">
        <authorList>
            <person name="Gilroy R."/>
        </authorList>
    </citation>
    <scope>NUCLEOTIDE SEQUENCE</scope>
    <source>
        <strain evidence="2">ChiSxjej2B14-6234</strain>
    </source>
</reference>
<gene>
    <name evidence="2" type="ORF">IAB73_06615</name>
</gene>
<dbReference type="GO" id="GO:0006783">
    <property type="term" value="P:heme biosynthetic process"/>
    <property type="evidence" value="ECO:0007669"/>
    <property type="project" value="TreeGrafter"/>
</dbReference>
<dbReference type="InterPro" id="IPR026816">
    <property type="entry name" value="Flavodoxin_dom"/>
</dbReference>